<dbReference type="GO" id="GO:0008081">
    <property type="term" value="F:phosphoric diester hydrolase activity"/>
    <property type="evidence" value="ECO:0007669"/>
    <property type="project" value="InterPro"/>
</dbReference>
<name>A0A235B2G0_9BACL</name>
<evidence type="ECO:0000259" key="1">
    <source>
        <dbReference type="PROSITE" id="PS51704"/>
    </source>
</evidence>
<organism evidence="2 3">
    <name type="scientific">Paludifilum halophilum</name>
    <dbReference type="NCBI Taxonomy" id="1642702"/>
    <lineage>
        <taxon>Bacteria</taxon>
        <taxon>Bacillati</taxon>
        <taxon>Bacillota</taxon>
        <taxon>Bacilli</taxon>
        <taxon>Bacillales</taxon>
        <taxon>Thermoactinomycetaceae</taxon>
        <taxon>Paludifilum</taxon>
    </lineage>
</organism>
<gene>
    <name evidence="2" type="ORF">CHM34_16455</name>
</gene>
<evidence type="ECO:0000313" key="2">
    <source>
        <dbReference type="EMBL" id="OYD06480.1"/>
    </source>
</evidence>
<dbReference type="Proteomes" id="UP000215459">
    <property type="component" value="Unassembled WGS sequence"/>
</dbReference>
<dbReference type="OrthoDB" id="384721at2"/>
<dbReference type="PANTHER" id="PTHR43805">
    <property type="entry name" value="GLYCEROPHOSPHORYL DIESTER PHOSPHODIESTERASE"/>
    <property type="match status" value="1"/>
</dbReference>
<feature type="domain" description="GP-PDE" evidence="1">
    <location>
        <begin position="62"/>
        <end position="331"/>
    </location>
</feature>
<comment type="caution">
    <text evidence="2">The sequence shown here is derived from an EMBL/GenBank/DDBJ whole genome shotgun (WGS) entry which is preliminary data.</text>
</comment>
<dbReference type="AlphaFoldDB" id="A0A235B2G0"/>
<proteinExistence type="predicted"/>
<dbReference type="SUPFAM" id="SSF51695">
    <property type="entry name" value="PLC-like phosphodiesterases"/>
    <property type="match status" value="1"/>
</dbReference>
<dbReference type="InterPro" id="IPR017946">
    <property type="entry name" value="PLC-like_Pdiesterase_TIM-brl"/>
</dbReference>
<dbReference type="RefSeq" id="WP_094265702.1">
    <property type="nucleotide sequence ID" value="NZ_NOWF01000012.1"/>
</dbReference>
<evidence type="ECO:0000313" key="3">
    <source>
        <dbReference type="Proteomes" id="UP000215459"/>
    </source>
</evidence>
<dbReference type="InterPro" id="IPR030395">
    <property type="entry name" value="GP_PDE_dom"/>
</dbReference>
<dbReference type="PANTHER" id="PTHR43805:SF1">
    <property type="entry name" value="GP-PDE DOMAIN-CONTAINING PROTEIN"/>
    <property type="match status" value="1"/>
</dbReference>
<sequence>MAKRNRVRRWIQKTVKRKIFWILLALLIFVYLNNSSLLAQPRAGEPLLLAHRGLAQTFDIAGLKNESCTAARIHPPEHSYLENTVSSMRAAFEAGADVVEFDVQLTADDRFAVFHDRTLDCRTNGSGMIRDHTMEELKGLDIGYGYTADGGKTFPFRGTGVGRMPSLDEVLSAFPHRSFLIHVKSEDREEGVKLAQRLSSLPADRLQRLTVYGGDKPIAALQEHLPDLRTMSLASMKSCLLPYIAIGWTGAVPEACEQTQLHLPAQIAPWIWGWPDRFLNRMDRAGTRVIVVRYVDGFSGGFDTAEDLKRLPSDFIGGIWTNRIDRVAPLLKGETERN</sequence>
<dbReference type="Pfam" id="PF03009">
    <property type="entry name" value="GDPD"/>
    <property type="match status" value="1"/>
</dbReference>
<dbReference type="CDD" id="cd08613">
    <property type="entry name" value="GDPD_GDE4_like_1"/>
    <property type="match status" value="1"/>
</dbReference>
<accession>A0A235B2G0</accession>
<protein>
    <submittedName>
        <fullName evidence="2">Glycerophosphodiester phosphodiesterase</fullName>
    </submittedName>
</protein>
<dbReference type="EMBL" id="NOWF01000012">
    <property type="protein sequence ID" value="OYD06480.1"/>
    <property type="molecule type" value="Genomic_DNA"/>
</dbReference>
<dbReference type="GO" id="GO:0006629">
    <property type="term" value="P:lipid metabolic process"/>
    <property type="evidence" value="ECO:0007669"/>
    <property type="project" value="InterPro"/>
</dbReference>
<keyword evidence="3" id="KW-1185">Reference proteome</keyword>
<dbReference type="PROSITE" id="PS51704">
    <property type="entry name" value="GP_PDE"/>
    <property type="match status" value="1"/>
</dbReference>
<reference evidence="2 3" key="1">
    <citation type="submission" date="2017-07" db="EMBL/GenBank/DDBJ databases">
        <title>The genome sequence of Paludifilum halophilum highlights mechanisms for microbial adaptation to high salt environemnts.</title>
        <authorList>
            <person name="Belbahri L."/>
        </authorList>
    </citation>
    <scope>NUCLEOTIDE SEQUENCE [LARGE SCALE GENOMIC DNA]</scope>
    <source>
        <strain evidence="2 3">DSM 102817</strain>
    </source>
</reference>
<dbReference type="Gene3D" id="3.20.20.190">
    <property type="entry name" value="Phosphatidylinositol (PI) phosphodiesterase"/>
    <property type="match status" value="1"/>
</dbReference>